<dbReference type="Pfam" id="PF02958">
    <property type="entry name" value="EcKL"/>
    <property type="match status" value="1"/>
</dbReference>
<dbReference type="InterPro" id="IPR004119">
    <property type="entry name" value="EcKL"/>
</dbReference>
<dbReference type="InterPro" id="IPR015897">
    <property type="entry name" value="CHK_kinase-like"/>
</dbReference>
<sequence>MIENEVNGTSEVIKNGPPSGIPFQNGKPSGPPFENGKFPGPPPFDMSQGPPSGPQFEKGKFSGPPPFDMSRGPPSGPPFEKGNFSGPPPFDMSQGPPSGPQFEKGNFSGPPPFDMSRGPPKGFSFENGNFSGPPPFDMSRGPPSGPPFEKGNFSGPPPFDMSQGPPKGLSFENGKPQIEIPFATQKEIVMTDYIRQSLDKVATSEGFKNYTLDIDHGSSIGDGFVGIMLKVIIKEVDSDKCIKVLAKVPPPNKARREMMQLTSIFKREVYIYNVLLPEFVEFQKEKKIPESKGFYNFPKVYYADFNDELDDGIIVMEDLRDSGHRMWSKYEPINLEHSKLLLTTLGRFHAVSFAMKAKKPEIFQKYKELDDYMTNNTDENFKGWMEQSITGVANSLGEGNEKVKAKVLKLNEDIIQIMKSCIDGAAAEPYAVVNHGDCWTNNYLYHYTKRGKPENIVLIDWQISRYCSPVIDLVYFFFICTDSALRLKHFDELLGVYHSSLKELLDHLGGDTVTQFPFTALLRHLKKFGKFGVIMAAMVVPMLQMKNTELMDMDFMAEKMKEADPVVMEEMIKQYMEKNQTSTTSVNRLREAAIDAVKYGYL</sequence>
<keyword evidence="4" id="KW-1185">Reference proteome</keyword>
<gene>
    <name evidence="3" type="ORF">PVAND_006018</name>
</gene>
<dbReference type="AlphaFoldDB" id="A0A9J6C1U7"/>
<proteinExistence type="predicted"/>
<organism evidence="3 4">
    <name type="scientific">Polypedilum vanderplanki</name>
    <name type="common">Sleeping chironomid midge</name>
    <dbReference type="NCBI Taxonomy" id="319348"/>
    <lineage>
        <taxon>Eukaryota</taxon>
        <taxon>Metazoa</taxon>
        <taxon>Ecdysozoa</taxon>
        <taxon>Arthropoda</taxon>
        <taxon>Hexapoda</taxon>
        <taxon>Insecta</taxon>
        <taxon>Pterygota</taxon>
        <taxon>Neoptera</taxon>
        <taxon>Endopterygota</taxon>
        <taxon>Diptera</taxon>
        <taxon>Nematocera</taxon>
        <taxon>Chironomoidea</taxon>
        <taxon>Chironomidae</taxon>
        <taxon>Chironominae</taxon>
        <taxon>Polypedilum</taxon>
        <taxon>Polypedilum</taxon>
    </lineage>
</organism>
<evidence type="ECO:0000313" key="4">
    <source>
        <dbReference type="Proteomes" id="UP001107558"/>
    </source>
</evidence>
<dbReference type="Gene3D" id="3.90.1200.10">
    <property type="match status" value="1"/>
</dbReference>
<evidence type="ECO:0000259" key="2">
    <source>
        <dbReference type="SMART" id="SM00587"/>
    </source>
</evidence>
<accession>A0A9J6C1U7</accession>
<dbReference type="SMART" id="SM00587">
    <property type="entry name" value="CHK"/>
    <property type="match status" value="1"/>
</dbReference>
<comment type="caution">
    <text evidence="3">The sequence shown here is derived from an EMBL/GenBank/DDBJ whole genome shotgun (WGS) entry which is preliminary data.</text>
</comment>
<reference evidence="3" key="1">
    <citation type="submission" date="2021-03" db="EMBL/GenBank/DDBJ databases">
        <title>Chromosome level genome of the anhydrobiotic midge Polypedilum vanderplanki.</title>
        <authorList>
            <person name="Yoshida Y."/>
            <person name="Kikawada T."/>
            <person name="Gusev O."/>
        </authorList>
    </citation>
    <scope>NUCLEOTIDE SEQUENCE</scope>
    <source>
        <strain evidence="3">NIAS01</strain>
        <tissue evidence="3">Whole body or cell culture</tissue>
    </source>
</reference>
<evidence type="ECO:0000256" key="1">
    <source>
        <dbReference type="SAM" id="MobiDB-lite"/>
    </source>
</evidence>
<dbReference type="PANTHER" id="PTHR11012">
    <property type="entry name" value="PROTEIN KINASE-LIKE DOMAIN-CONTAINING"/>
    <property type="match status" value="1"/>
</dbReference>
<dbReference type="PANTHER" id="PTHR11012:SF54">
    <property type="entry name" value="CHK KINASE-LIKE DOMAIN-CONTAINING PROTEIN"/>
    <property type="match status" value="1"/>
</dbReference>
<dbReference type="OrthoDB" id="190089at2759"/>
<dbReference type="SUPFAM" id="SSF56112">
    <property type="entry name" value="Protein kinase-like (PK-like)"/>
    <property type="match status" value="1"/>
</dbReference>
<feature type="compositionally biased region" description="Polar residues" evidence="1">
    <location>
        <begin position="1"/>
        <end position="12"/>
    </location>
</feature>
<evidence type="ECO:0000313" key="3">
    <source>
        <dbReference type="EMBL" id="KAG5676169.1"/>
    </source>
</evidence>
<dbReference type="InterPro" id="IPR011009">
    <property type="entry name" value="Kinase-like_dom_sf"/>
</dbReference>
<feature type="region of interest" description="Disordered" evidence="1">
    <location>
        <begin position="1"/>
        <end position="172"/>
    </location>
</feature>
<protein>
    <recommendedName>
        <fullName evidence="2">CHK kinase-like domain-containing protein</fullName>
    </recommendedName>
</protein>
<feature type="domain" description="CHK kinase-like" evidence="2">
    <location>
        <begin position="314"/>
        <end position="507"/>
    </location>
</feature>
<dbReference type="Proteomes" id="UP001107558">
    <property type="component" value="Chromosome 2"/>
</dbReference>
<name>A0A9J6C1U7_POLVA</name>
<dbReference type="EMBL" id="JADBJN010000002">
    <property type="protein sequence ID" value="KAG5676169.1"/>
    <property type="molecule type" value="Genomic_DNA"/>
</dbReference>